<dbReference type="EMBL" id="ARZA01000268">
    <property type="protein sequence ID" value="EOC99513.1"/>
    <property type="molecule type" value="Genomic_DNA"/>
</dbReference>
<comment type="subcellular location">
    <subcellularLocation>
        <location evidence="1">Membrane</location>
        <topology evidence="1">Multi-pass membrane protein</topology>
    </subcellularLocation>
</comment>
<dbReference type="Proteomes" id="UP000013378">
    <property type="component" value="Unassembled WGS sequence"/>
</dbReference>
<dbReference type="InterPro" id="IPR001757">
    <property type="entry name" value="P_typ_ATPase"/>
</dbReference>
<keyword evidence="6" id="KW-0472">Membrane</keyword>
<evidence type="ECO:0000256" key="1">
    <source>
        <dbReference type="ARBA" id="ARBA00004141"/>
    </source>
</evidence>
<dbReference type="InterPro" id="IPR059000">
    <property type="entry name" value="ATPase_P-type_domA"/>
</dbReference>
<dbReference type="InterPro" id="IPR023214">
    <property type="entry name" value="HAD_sf"/>
</dbReference>
<dbReference type="InterPro" id="IPR051014">
    <property type="entry name" value="Cation_Transport_ATPase_IB"/>
</dbReference>
<dbReference type="SUPFAM" id="SSF81653">
    <property type="entry name" value="Calcium ATPase, transduction domain A"/>
    <property type="match status" value="1"/>
</dbReference>
<dbReference type="PANTHER" id="PTHR48085">
    <property type="entry name" value="CADMIUM/ZINC-TRANSPORTING ATPASE HMA2-RELATED"/>
    <property type="match status" value="1"/>
</dbReference>
<comment type="catalytic activity">
    <reaction evidence="8">
        <text>Cd(2+)(in) + ATP + H2O = Cd(2+)(out) + ADP + phosphate + H(+)</text>
        <dbReference type="Rhea" id="RHEA:12132"/>
        <dbReference type="ChEBI" id="CHEBI:15377"/>
        <dbReference type="ChEBI" id="CHEBI:15378"/>
        <dbReference type="ChEBI" id="CHEBI:30616"/>
        <dbReference type="ChEBI" id="CHEBI:43474"/>
        <dbReference type="ChEBI" id="CHEBI:48775"/>
        <dbReference type="ChEBI" id="CHEBI:456216"/>
        <dbReference type="EC" id="7.2.2.21"/>
    </reaction>
</comment>
<comment type="caution">
    <text evidence="10">The sequence shown here is derived from an EMBL/GenBank/DDBJ whole genome shotgun (WGS) entry which is preliminary data.</text>
</comment>
<dbReference type="eggNOG" id="COG2217">
    <property type="taxonomic scope" value="Bacteria"/>
</dbReference>
<evidence type="ECO:0000313" key="10">
    <source>
        <dbReference type="EMBL" id="EOC99513.1"/>
    </source>
</evidence>
<name>R1CS51_9FIRM</name>
<keyword evidence="3" id="KW-0104">Cadmium</keyword>
<dbReference type="OrthoDB" id="1873403at2"/>
<evidence type="ECO:0000256" key="3">
    <source>
        <dbReference type="ARBA" id="ARBA00022539"/>
    </source>
</evidence>
<evidence type="ECO:0000259" key="9">
    <source>
        <dbReference type="Pfam" id="PF00122"/>
    </source>
</evidence>
<dbReference type="Pfam" id="PF00122">
    <property type="entry name" value="E1-E2_ATPase"/>
    <property type="match status" value="1"/>
</dbReference>
<dbReference type="Pfam" id="PF00702">
    <property type="entry name" value="Hydrolase"/>
    <property type="match status" value="1"/>
</dbReference>
<dbReference type="Gene3D" id="2.70.150.10">
    <property type="entry name" value="Calcium-transporting ATPase, cytoplasmic transduction domain A"/>
    <property type="match status" value="1"/>
</dbReference>
<dbReference type="PANTHER" id="PTHR48085:SF5">
    <property type="entry name" value="CADMIUM_ZINC-TRANSPORTING ATPASE HMA4-RELATED"/>
    <property type="match status" value="1"/>
</dbReference>
<dbReference type="Gene3D" id="3.40.50.1000">
    <property type="entry name" value="HAD superfamily/HAD-like"/>
    <property type="match status" value="1"/>
</dbReference>
<evidence type="ECO:0000256" key="8">
    <source>
        <dbReference type="ARBA" id="ARBA00049338"/>
    </source>
</evidence>
<sequence length="704" mass="80540">MEVLSYVPGRIRIKEDKLYKNEEKAQLIEFCLKDISGIKKCNVNPILGTIVVKYDVNKMKPNILNRKIKKLLNANTPYLEYINEHYKEYIEEEAKLKRAKKKMLVFGGIYILYKIKQFFFGKFYLSRSFPVLTMASIITITKGYPTIRNIYNKLGQYFPTNSDKLLVLVGASFTLMREGNKGTMLLFLKAFTDALQSYTELEYKKQLLRNNPNPAKLVWYCYEDKEYLIPLKALEKGDTVVFNENEVIPVVGGIIEGNALVNYMYYTGQPEVRYLRKNDKVYEGMVITSGKIKIRINKVPEIRPKPDLALKELDLKQRLSKYRKRQIYRATTMAAASYLITGTILSPLSVLLVMSPSASKVAFNAGMSNTLKLLLKHKIILRNINTIERIINAKSIVFDKTGTLTKGRLRISKVDVYDERYTEEQLLEICASCESNIHHPVAYTLTSDVKDNNSSEDIIYIPSKGVISNYKGHRVVIGNESLIKEENIELSKDVTDENGNIYYLPIYVAIDNKLCGKISMIEELENNALEVVNGLRKRRIYDISIISGDLQDNVSYIGDKLNISNCHGEFSIQDKQEYIKQKKRHGPVLMVGDGVNDTYAMKVADVSISYNTQSSEQAVQQSDCILAEKEMKLILDLLDLTQKSYSRIERNIIFSQSYNFIFGILSMLGYINPFKAKTINTMNSIISMINSGKINKLKTKNREN</sequence>
<evidence type="ECO:0000256" key="6">
    <source>
        <dbReference type="ARBA" id="ARBA00023136"/>
    </source>
</evidence>
<feature type="domain" description="P-type ATPase A" evidence="9">
    <location>
        <begin position="222"/>
        <end position="300"/>
    </location>
</feature>
<keyword evidence="5" id="KW-1133">Transmembrane helix</keyword>
<reference evidence="10 11" key="1">
    <citation type="journal article" date="2015" name="Geomicrobiol. J.">
        <title>Caldisalinibacter kiritimatiensis gen. nov., sp. nov., a moderately thermohalophilic thiosulfate-reducing bacterium from a hypersaline microbial mat.</title>
        <authorList>
            <person name="Ben Hania W."/>
            <person name="Joseph M."/>
            <person name="Fiebig A."/>
            <person name="Bunk B."/>
            <person name="Klenk H.-P."/>
            <person name="Fardeau M.-L."/>
            <person name="Spring S."/>
        </authorList>
    </citation>
    <scope>NUCLEOTIDE SEQUENCE [LARGE SCALE GENOMIC DNA]</scope>
    <source>
        <strain evidence="10 11">L21-TH-D2</strain>
    </source>
</reference>
<evidence type="ECO:0000313" key="11">
    <source>
        <dbReference type="Proteomes" id="UP000013378"/>
    </source>
</evidence>
<dbReference type="NCBIfam" id="TIGR01494">
    <property type="entry name" value="ATPase_P-type"/>
    <property type="match status" value="1"/>
</dbReference>
<dbReference type="InterPro" id="IPR018303">
    <property type="entry name" value="ATPase_P-typ_P_site"/>
</dbReference>
<dbReference type="GO" id="GO:0005524">
    <property type="term" value="F:ATP binding"/>
    <property type="evidence" value="ECO:0007669"/>
    <property type="project" value="InterPro"/>
</dbReference>
<dbReference type="STRING" id="1304284.L21TH_2425"/>
<protein>
    <recommendedName>
        <fullName evidence="7">Cd(2+)-exporting ATPase</fullName>
        <ecNumber evidence="7">7.2.2.21</ecNumber>
    </recommendedName>
</protein>
<dbReference type="RefSeq" id="WP_006316933.1">
    <property type="nucleotide sequence ID" value="NZ_ARZA01000268.1"/>
</dbReference>
<evidence type="ECO:0000256" key="5">
    <source>
        <dbReference type="ARBA" id="ARBA00022989"/>
    </source>
</evidence>
<dbReference type="AlphaFoldDB" id="R1CS51"/>
<dbReference type="InterPro" id="IPR036412">
    <property type="entry name" value="HAD-like_sf"/>
</dbReference>
<dbReference type="GO" id="GO:0016020">
    <property type="term" value="C:membrane"/>
    <property type="evidence" value="ECO:0007669"/>
    <property type="project" value="UniProtKB-SubCell"/>
</dbReference>
<keyword evidence="11" id="KW-1185">Reference proteome</keyword>
<keyword evidence="4" id="KW-0812">Transmembrane</keyword>
<accession>R1CS51</accession>
<dbReference type="InterPro" id="IPR008250">
    <property type="entry name" value="ATPase_P-typ_transduc_dom_A_sf"/>
</dbReference>
<dbReference type="InterPro" id="IPR023299">
    <property type="entry name" value="ATPase_P-typ_cyto_dom_N"/>
</dbReference>
<keyword evidence="10" id="KW-0378">Hydrolase</keyword>
<dbReference type="PROSITE" id="PS00154">
    <property type="entry name" value="ATPASE_E1_E2"/>
    <property type="match status" value="1"/>
</dbReference>
<evidence type="ECO:0000256" key="2">
    <source>
        <dbReference type="ARBA" id="ARBA00006024"/>
    </source>
</evidence>
<dbReference type="EC" id="7.2.2.21" evidence="7"/>
<evidence type="ECO:0000256" key="7">
    <source>
        <dbReference type="ARBA" id="ARBA00039103"/>
    </source>
</evidence>
<organism evidence="10 11">
    <name type="scientific">Caldisalinibacter kiritimatiensis</name>
    <dbReference type="NCBI Taxonomy" id="1304284"/>
    <lineage>
        <taxon>Bacteria</taxon>
        <taxon>Bacillati</taxon>
        <taxon>Bacillota</taxon>
        <taxon>Tissierellia</taxon>
        <taxon>Tissierellales</taxon>
        <taxon>Thermohalobacteraceae</taxon>
        <taxon>Caldisalinibacter</taxon>
    </lineage>
</organism>
<dbReference type="GO" id="GO:0016887">
    <property type="term" value="F:ATP hydrolysis activity"/>
    <property type="evidence" value="ECO:0007669"/>
    <property type="project" value="InterPro"/>
</dbReference>
<comment type="similarity">
    <text evidence="2">Belongs to the cation transport ATPase (P-type) (TC 3.A.3) family. Type IB subfamily.</text>
</comment>
<dbReference type="GO" id="GO:0008551">
    <property type="term" value="F:P-type cadmium transporter activity"/>
    <property type="evidence" value="ECO:0007669"/>
    <property type="project" value="UniProtKB-EC"/>
</dbReference>
<evidence type="ECO:0000256" key="4">
    <source>
        <dbReference type="ARBA" id="ARBA00022692"/>
    </source>
</evidence>
<dbReference type="Pfam" id="PF19991">
    <property type="entry name" value="HMA_2"/>
    <property type="match status" value="1"/>
</dbReference>
<dbReference type="PRINTS" id="PR00119">
    <property type="entry name" value="CATATPASE"/>
</dbReference>
<proteinExistence type="inferred from homology"/>
<dbReference type="Gene3D" id="3.40.1110.10">
    <property type="entry name" value="Calcium-transporting ATPase, cytoplasmic domain N"/>
    <property type="match status" value="1"/>
</dbReference>
<gene>
    <name evidence="10" type="ORF">L21TH_2425</name>
</gene>
<dbReference type="SUPFAM" id="SSF56784">
    <property type="entry name" value="HAD-like"/>
    <property type="match status" value="1"/>
</dbReference>